<dbReference type="PROSITE" id="PS00646">
    <property type="entry name" value="RIBOSOMAL_S13_1"/>
    <property type="match status" value="1"/>
</dbReference>
<dbReference type="Pfam" id="PF00416">
    <property type="entry name" value="Ribosomal_S13"/>
    <property type="match status" value="1"/>
</dbReference>
<name>A0ABQ8FNE6_9FUNG</name>
<dbReference type="Proteomes" id="UP001648503">
    <property type="component" value="Unassembled WGS sequence"/>
</dbReference>
<proteinExistence type="inferred from homology"/>
<dbReference type="HAMAP" id="MF_01315">
    <property type="entry name" value="Ribosomal_uS13"/>
    <property type="match status" value="1"/>
</dbReference>
<keyword evidence="3" id="KW-0687">Ribonucleoprotein</keyword>
<dbReference type="Gene3D" id="1.10.8.50">
    <property type="match status" value="1"/>
</dbReference>
<evidence type="ECO:0000256" key="2">
    <source>
        <dbReference type="ARBA" id="ARBA00022980"/>
    </source>
</evidence>
<dbReference type="InterPro" id="IPR010979">
    <property type="entry name" value="Ribosomal_uS13-like_H2TH"/>
</dbReference>
<keyword evidence="5" id="KW-1185">Reference proteome</keyword>
<dbReference type="InterPro" id="IPR027437">
    <property type="entry name" value="Rbsml_uS13_C"/>
</dbReference>
<comment type="similarity">
    <text evidence="1">Belongs to the universal ribosomal protein uS13 family.</text>
</comment>
<dbReference type="SUPFAM" id="SSF46946">
    <property type="entry name" value="S13-like H2TH domain"/>
    <property type="match status" value="1"/>
</dbReference>
<reference evidence="4 5" key="1">
    <citation type="submission" date="2021-02" db="EMBL/GenBank/DDBJ databases">
        <title>Variation within the Batrachochytrium salamandrivorans European outbreak.</title>
        <authorList>
            <person name="Kelly M."/>
            <person name="Pasmans F."/>
            <person name="Shea T.P."/>
            <person name="Munoz J.F."/>
            <person name="Carranza S."/>
            <person name="Cuomo C.A."/>
            <person name="Martel A."/>
        </authorList>
    </citation>
    <scope>NUCLEOTIDE SEQUENCE [LARGE SCALE GENOMIC DNA]</scope>
    <source>
        <strain evidence="4 5">AMFP18/2</strain>
    </source>
</reference>
<dbReference type="PROSITE" id="PS50159">
    <property type="entry name" value="RIBOSOMAL_S13_2"/>
    <property type="match status" value="1"/>
</dbReference>
<organism evidence="4 5">
    <name type="scientific">Batrachochytrium salamandrivorans</name>
    <dbReference type="NCBI Taxonomy" id="1357716"/>
    <lineage>
        <taxon>Eukaryota</taxon>
        <taxon>Fungi</taxon>
        <taxon>Fungi incertae sedis</taxon>
        <taxon>Chytridiomycota</taxon>
        <taxon>Chytridiomycota incertae sedis</taxon>
        <taxon>Chytridiomycetes</taxon>
        <taxon>Rhizophydiales</taxon>
        <taxon>Rhizophydiales incertae sedis</taxon>
        <taxon>Batrachochytrium</taxon>
    </lineage>
</organism>
<evidence type="ECO:0000256" key="3">
    <source>
        <dbReference type="ARBA" id="ARBA00023274"/>
    </source>
</evidence>
<accession>A0ABQ8FNE6</accession>
<dbReference type="InterPro" id="IPR018269">
    <property type="entry name" value="Ribosomal_uS13_CS"/>
</dbReference>
<sequence length="152" mass="16993">MLYLLGINLPDAKLVHIALTSIYGVGRHTGEEICHKLSIHPQCRLKDLPESKVTQLSQLLNTMTIEAELRRNTQNNIRALVDMGTYRGSRHLAGLPVRGQRTRSNASTARRTNGKFLRRTIAATAPSRKFSTFSRSVSLEGITRTLARTLIK</sequence>
<comment type="caution">
    <text evidence="4">The sequence shown here is derived from an EMBL/GenBank/DDBJ whole genome shotgun (WGS) entry which is preliminary data.</text>
</comment>
<gene>
    <name evidence="4" type="ORF">BASA50_001681</name>
</gene>
<evidence type="ECO:0008006" key="6">
    <source>
        <dbReference type="Google" id="ProtNLM"/>
    </source>
</evidence>
<dbReference type="PANTHER" id="PTHR10871">
    <property type="entry name" value="30S RIBOSOMAL PROTEIN S13/40S RIBOSOMAL PROTEIN S18"/>
    <property type="match status" value="1"/>
</dbReference>
<protein>
    <recommendedName>
        <fullName evidence="6">30S ribosomal protein S13</fullName>
    </recommendedName>
</protein>
<keyword evidence="2" id="KW-0689">Ribosomal protein</keyword>
<evidence type="ECO:0000256" key="1">
    <source>
        <dbReference type="ARBA" id="ARBA00008080"/>
    </source>
</evidence>
<evidence type="ECO:0000313" key="5">
    <source>
        <dbReference type="Proteomes" id="UP001648503"/>
    </source>
</evidence>
<dbReference type="EMBL" id="JAFCIX010000014">
    <property type="protein sequence ID" value="KAH6601331.1"/>
    <property type="molecule type" value="Genomic_DNA"/>
</dbReference>
<evidence type="ECO:0000313" key="4">
    <source>
        <dbReference type="EMBL" id="KAH6601331.1"/>
    </source>
</evidence>
<dbReference type="PANTHER" id="PTHR10871:SF1">
    <property type="entry name" value="SMALL RIBOSOMAL SUBUNIT PROTEIN US13M"/>
    <property type="match status" value="1"/>
</dbReference>
<dbReference type="InterPro" id="IPR001892">
    <property type="entry name" value="Ribosomal_uS13"/>
</dbReference>
<dbReference type="Gene3D" id="4.10.910.10">
    <property type="entry name" value="30s ribosomal protein s13, domain 2"/>
    <property type="match status" value="1"/>
</dbReference>